<dbReference type="PANTHER" id="PTHR36030:SF2">
    <property type="entry name" value="DUF4005 DOMAIN-CONTAINING PROTEIN"/>
    <property type="match status" value="1"/>
</dbReference>
<feature type="region of interest" description="Disordered" evidence="1">
    <location>
        <begin position="58"/>
        <end position="79"/>
    </location>
</feature>
<organism evidence="2 3">
    <name type="scientific">Manihot esculenta</name>
    <name type="common">Cassava</name>
    <name type="synonym">Jatropha manihot</name>
    <dbReference type="NCBI Taxonomy" id="3983"/>
    <lineage>
        <taxon>Eukaryota</taxon>
        <taxon>Viridiplantae</taxon>
        <taxon>Streptophyta</taxon>
        <taxon>Embryophyta</taxon>
        <taxon>Tracheophyta</taxon>
        <taxon>Spermatophyta</taxon>
        <taxon>Magnoliopsida</taxon>
        <taxon>eudicotyledons</taxon>
        <taxon>Gunneridae</taxon>
        <taxon>Pentapetalae</taxon>
        <taxon>rosids</taxon>
        <taxon>fabids</taxon>
        <taxon>Malpighiales</taxon>
        <taxon>Euphorbiaceae</taxon>
        <taxon>Crotonoideae</taxon>
        <taxon>Manihoteae</taxon>
        <taxon>Manihot</taxon>
    </lineage>
</organism>
<proteinExistence type="predicted"/>
<evidence type="ECO:0000256" key="1">
    <source>
        <dbReference type="SAM" id="MobiDB-lite"/>
    </source>
</evidence>
<dbReference type="EMBL" id="CM004399">
    <property type="protein sequence ID" value="OAY32323.1"/>
    <property type="molecule type" value="Genomic_DNA"/>
</dbReference>
<name>A0A2C9UNV7_MANES</name>
<accession>A0A2C9UNV7</accession>
<dbReference type="OrthoDB" id="911847at2759"/>
<protein>
    <submittedName>
        <fullName evidence="2">Uncharacterized protein</fullName>
    </submittedName>
</protein>
<reference evidence="3" key="1">
    <citation type="journal article" date="2016" name="Nat. Biotechnol.">
        <title>Sequencing wild and cultivated cassava and related species reveals extensive interspecific hybridization and genetic diversity.</title>
        <authorList>
            <person name="Bredeson J.V."/>
            <person name="Lyons J.B."/>
            <person name="Prochnik S.E."/>
            <person name="Wu G.A."/>
            <person name="Ha C.M."/>
            <person name="Edsinger-Gonzales E."/>
            <person name="Grimwood J."/>
            <person name="Schmutz J."/>
            <person name="Rabbi I.Y."/>
            <person name="Egesi C."/>
            <person name="Nauluvula P."/>
            <person name="Lebot V."/>
            <person name="Ndunguru J."/>
            <person name="Mkamilo G."/>
            <person name="Bart R.S."/>
            <person name="Setter T.L."/>
            <person name="Gleadow R.M."/>
            <person name="Kulakow P."/>
            <person name="Ferguson M.E."/>
            <person name="Rounsley S."/>
            <person name="Rokhsar D.S."/>
        </authorList>
    </citation>
    <scope>NUCLEOTIDE SEQUENCE [LARGE SCALE GENOMIC DNA]</scope>
    <source>
        <strain evidence="3">cv. AM560-2</strain>
    </source>
</reference>
<dbReference type="OMA" id="FQSHANP"/>
<keyword evidence="3" id="KW-1185">Reference proteome</keyword>
<gene>
    <name evidence="2" type="ORF">MANES_13G009500v8</name>
</gene>
<evidence type="ECO:0000313" key="3">
    <source>
        <dbReference type="Proteomes" id="UP000091857"/>
    </source>
</evidence>
<dbReference type="Proteomes" id="UP000091857">
    <property type="component" value="Chromosome 13"/>
</dbReference>
<sequence>METATNKGRGFFKGKLTKAKTFLRVNSKPSIPGQCGTNKVSPSPYSLNGSVDFSSFQSHANPSSIQRSSAHQPSSIPLQFSGNIQSTQKVSAAQLRSFHDYGGDENVDMKAASYISYVRERFKVEKLDSEAW</sequence>
<dbReference type="Gramene" id="Manes.13G009500.3.v8.1">
    <property type="protein sequence ID" value="Manes.13G009500.3.v8.1.CDS.1"/>
    <property type="gene ID" value="Manes.13G009500.v8.1"/>
</dbReference>
<evidence type="ECO:0000313" key="2">
    <source>
        <dbReference type="EMBL" id="OAY32323.1"/>
    </source>
</evidence>
<comment type="caution">
    <text evidence="2">The sequence shown here is derived from an EMBL/GenBank/DDBJ whole genome shotgun (WGS) entry which is preliminary data.</text>
</comment>
<dbReference type="PANTHER" id="PTHR36030">
    <property type="entry name" value="CALMODULIN-BINDING DOMAIN-CONTAINING PROTEIN"/>
    <property type="match status" value="1"/>
</dbReference>
<dbReference type="AlphaFoldDB" id="A0A2C9UNV7"/>